<comment type="similarity">
    <text evidence="5">Belongs to the apyrase family.</text>
</comment>
<dbReference type="GO" id="GO:0005509">
    <property type="term" value="F:calcium ion binding"/>
    <property type="evidence" value="ECO:0007669"/>
    <property type="project" value="InterPro"/>
</dbReference>
<dbReference type="eggNOG" id="KOG4494">
    <property type="taxonomic scope" value="Eukaryota"/>
</dbReference>
<evidence type="ECO:0000256" key="5">
    <source>
        <dbReference type="ARBA" id="ARBA00025738"/>
    </source>
</evidence>
<dbReference type="PANTHER" id="PTHR13023">
    <property type="entry name" value="APYRASE"/>
    <property type="match status" value="1"/>
</dbReference>
<organism evidence="9 10">
    <name type="scientific">Helobdella robusta</name>
    <name type="common">Californian leech</name>
    <dbReference type="NCBI Taxonomy" id="6412"/>
    <lineage>
        <taxon>Eukaryota</taxon>
        <taxon>Metazoa</taxon>
        <taxon>Spiralia</taxon>
        <taxon>Lophotrochozoa</taxon>
        <taxon>Annelida</taxon>
        <taxon>Clitellata</taxon>
        <taxon>Hirudinea</taxon>
        <taxon>Rhynchobdellida</taxon>
        <taxon>Glossiphoniidae</taxon>
        <taxon>Helobdella</taxon>
    </lineage>
</organism>
<dbReference type="InterPro" id="IPR009283">
    <property type="entry name" value="Apyrase"/>
</dbReference>
<keyword evidence="7" id="KW-0732">Signal</keyword>
<comment type="cofactor">
    <cofactor evidence="1 6">
        <name>Ca(2+)</name>
        <dbReference type="ChEBI" id="CHEBI:29108"/>
    </cofactor>
</comment>
<dbReference type="AlphaFoldDB" id="T1FZX9"/>
<proteinExistence type="inferred from homology"/>
<reference evidence="9" key="3">
    <citation type="submission" date="2015-06" db="UniProtKB">
        <authorList>
            <consortium name="EnsemblMetazoa"/>
        </authorList>
    </citation>
    <scope>IDENTIFICATION</scope>
</reference>
<dbReference type="CTD" id="20214377"/>
<feature type="binding site" evidence="6">
    <location>
        <position position="119"/>
    </location>
    <ligand>
        <name>Ca(2+)</name>
        <dbReference type="ChEBI" id="CHEBI:29108"/>
    </ligand>
</feature>
<dbReference type="STRING" id="6412.T1FZX9"/>
<dbReference type="KEGG" id="hro:HELRODRAFT_69675"/>
<protein>
    <recommendedName>
        <fullName evidence="11">Soluble calcium-activated nucleotidase 1</fullName>
    </recommendedName>
</protein>
<dbReference type="Gene3D" id="2.120.10.100">
    <property type="entry name" value="Apyrase"/>
    <property type="match status" value="1"/>
</dbReference>
<evidence type="ECO:0008006" key="11">
    <source>
        <dbReference type="Google" id="ProtNLM"/>
    </source>
</evidence>
<dbReference type="GO" id="GO:0045134">
    <property type="term" value="F:UDP phosphatase activity"/>
    <property type="evidence" value="ECO:0000318"/>
    <property type="project" value="GO_Central"/>
</dbReference>
<dbReference type="FunCoup" id="T1FZX9">
    <property type="interactions" value="517"/>
</dbReference>
<dbReference type="FunFam" id="2.120.10.100:FF:000001">
    <property type="entry name" value="Soluble calcium-activated nucleotidase 1"/>
    <property type="match status" value="1"/>
</dbReference>
<accession>T1FZX9</accession>
<dbReference type="GeneID" id="20214377"/>
<keyword evidence="4 6" id="KW-0106">Calcium</keyword>
<keyword evidence="3" id="KW-0378">Hydrolase</keyword>
<evidence type="ECO:0000313" key="8">
    <source>
        <dbReference type="EMBL" id="ESN92556.1"/>
    </source>
</evidence>
<dbReference type="Proteomes" id="UP000015101">
    <property type="component" value="Unassembled WGS sequence"/>
</dbReference>
<evidence type="ECO:0000256" key="6">
    <source>
        <dbReference type="PIRSR" id="PIRSR609283-1"/>
    </source>
</evidence>
<evidence type="ECO:0000313" key="9">
    <source>
        <dbReference type="EnsemblMetazoa" id="HelroP69675"/>
    </source>
</evidence>
<dbReference type="SUPFAM" id="SSF101887">
    <property type="entry name" value="Apyrase"/>
    <property type="match status" value="1"/>
</dbReference>
<dbReference type="EMBL" id="KB097639">
    <property type="protein sequence ID" value="ESN92556.1"/>
    <property type="molecule type" value="Genomic_DNA"/>
</dbReference>
<dbReference type="EnsemblMetazoa" id="HelroT69675">
    <property type="protein sequence ID" value="HelroP69675"/>
    <property type="gene ID" value="HelroG69675"/>
</dbReference>
<feature type="signal peptide" evidence="7">
    <location>
        <begin position="1"/>
        <end position="19"/>
    </location>
</feature>
<sequence length="352" mass="40234">MLLVLTGIVLILVSYKGSTINDQQCTRMYYRAATNKYNSTYPLTSPVYSLNGDISFRIAIISDLDTSSKQSDGSWVSHMRKGWLTINKEHSKVDVKLDEQDLLLHSDLSLKGRAMELSDLVVFNGKLYTCDDRTGMVFEITQDNRVVPFAVLNDGNGHLSKGFKCEWMTVKDEIMWVGGLGKEWTSTKGVVENLNPQWTKSVGYLGDVQHHNWVDVYNKLRKFGGFELPGYLIHEAVSWSAVYNQWFFLPRRASREVYTEEDDEQRATNILFRSDEDFYSIEMSHLGPQHNTRGFSSFKFVPGTKDSVIIALKSEEDKGKIASYIVAYRIDGTNLMKEFKIGELKYEGIEFI</sequence>
<dbReference type="PANTHER" id="PTHR13023:SF3">
    <property type="entry name" value="SOLUBLE CALCIUM-ACTIVATED NUCLEOTIDASE 1"/>
    <property type="match status" value="1"/>
</dbReference>
<keyword evidence="10" id="KW-1185">Reference proteome</keyword>
<feature type="chain" id="PRO_5010981111" description="Soluble calcium-activated nucleotidase 1" evidence="7">
    <location>
        <begin position="20"/>
        <end position="352"/>
    </location>
</feature>
<dbReference type="RefSeq" id="XP_009028854.1">
    <property type="nucleotide sequence ID" value="XM_009030606.1"/>
</dbReference>
<name>T1FZX9_HELRO</name>
<dbReference type="OrthoDB" id="25028at2759"/>
<gene>
    <name evidence="9" type="primary">20214377</name>
    <name evidence="8" type="ORF">HELRODRAFT_69675</name>
</gene>
<feature type="binding site" evidence="6">
    <location>
        <position position="118"/>
    </location>
    <ligand>
        <name>Ca(2+)</name>
        <dbReference type="ChEBI" id="CHEBI:29108"/>
    </ligand>
</feature>
<dbReference type="EMBL" id="AMQM01001740">
    <property type="status" value="NOT_ANNOTATED_CDS"/>
    <property type="molecule type" value="Genomic_DNA"/>
</dbReference>
<dbReference type="InterPro" id="IPR036258">
    <property type="entry name" value="Apyrase_sf"/>
</dbReference>
<keyword evidence="2 6" id="KW-0479">Metal-binding</keyword>
<evidence type="ECO:0000256" key="7">
    <source>
        <dbReference type="SAM" id="SignalP"/>
    </source>
</evidence>
<dbReference type="InParanoid" id="T1FZX9"/>
<feature type="binding site" evidence="6">
    <location>
        <position position="166"/>
    </location>
    <ligand>
        <name>Ca(2+)</name>
        <dbReference type="ChEBI" id="CHEBI:29108"/>
    </ligand>
</feature>
<evidence type="ECO:0000313" key="10">
    <source>
        <dbReference type="Proteomes" id="UP000015101"/>
    </source>
</evidence>
<feature type="binding site" evidence="6">
    <location>
        <position position="347"/>
    </location>
    <ligand>
        <name>Ca(2+)</name>
        <dbReference type="ChEBI" id="CHEBI:29108"/>
    </ligand>
</feature>
<evidence type="ECO:0000256" key="3">
    <source>
        <dbReference type="ARBA" id="ARBA00022801"/>
    </source>
</evidence>
<evidence type="ECO:0000256" key="4">
    <source>
        <dbReference type="ARBA" id="ARBA00022837"/>
    </source>
</evidence>
<evidence type="ECO:0000256" key="2">
    <source>
        <dbReference type="ARBA" id="ARBA00022723"/>
    </source>
</evidence>
<feature type="binding site" evidence="6">
    <location>
        <position position="296"/>
    </location>
    <ligand>
        <name>Ca(2+)</name>
        <dbReference type="ChEBI" id="CHEBI:29108"/>
    </ligand>
</feature>
<dbReference type="OMA" id="RDEHMGC"/>
<dbReference type="HOGENOM" id="CLU_047493_0_0_1"/>
<dbReference type="Pfam" id="PF06079">
    <property type="entry name" value="Apyrase"/>
    <property type="match status" value="1"/>
</dbReference>
<evidence type="ECO:0000256" key="1">
    <source>
        <dbReference type="ARBA" id="ARBA00001913"/>
    </source>
</evidence>
<feature type="binding site" evidence="6">
    <location>
        <position position="235"/>
    </location>
    <ligand>
        <name>Ca(2+)</name>
        <dbReference type="ChEBI" id="CHEBI:29108"/>
    </ligand>
</feature>
<reference evidence="8 10" key="2">
    <citation type="journal article" date="2013" name="Nature">
        <title>Insights into bilaterian evolution from three spiralian genomes.</title>
        <authorList>
            <person name="Simakov O."/>
            <person name="Marletaz F."/>
            <person name="Cho S.J."/>
            <person name="Edsinger-Gonzales E."/>
            <person name="Havlak P."/>
            <person name="Hellsten U."/>
            <person name="Kuo D.H."/>
            <person name="Larsson T."/>
            <person name="Lv J."/>
            <person name="Arendt D."/>
            <person name="Savage R."/>
            <person name="Osoegawa K."/>
            <person name="de Jong P."/>
            <person name="Grimwood J."/>
            <person name="Chapman J.A."/>
            <person name="Shapiro H."/>
            <person name="Aerts A."/>
            <person name="Otillar R.P."/>
            <person name="Terry A.Y."/>
            <person name="Boore J.L."/>
            <person name="Grigoriev I.V."/>
            <person name="Lindberg D.R."/>
            <person name="Seaver E.C."/>
            <person name="Weisblat D.A."/>
            <person name="Putnam N.H."/>
            <person name="Rokhsar D.S."/>
        </authorList>
    </citation>
    <scope>NUCLEOTIDE SEQUENCE</scope>
</reference>
<reference evidence="10" key="1">
    <citation type="submission" date="2012-12" db="EMBL/GenBank/DDBJ databases">
        <authorList>
            <person name="Hellsten U."/>
            <person name="Grimwood J."/>
            <person name="Chapman J.A."/>
            <person name="Shapiro H."/>
            <person name="Aerts A."/>
            <person name="Otillar R.P."/>
            <person name="Terry A.Y."/>
            <person name="Boore J.L."/>
            <person name="Simakov O."/>
            <person name="Marletaz F."/>
            <person name="Cho S.-J."/>
            <person name="Edsinger-Gonzales E."/>
            <person name="Havlak P."/>
            <person name="Kuo D.-H."/>
            <person name="Larsson T."/>
            <person name="Lv J."/>
            <person name="Arendt D."/>
            <person name="Savage R."/>
            <person name="Osoegawa K."/>
            <person name="de Jong P."/>
            <person name="Lindberg D.R."/>
            <person name="Seaver E.C."/>
            <person name="Weisblat D.A."/>
            <person name="Putnam N.H."/>
            <person name="Grigoriev I.V."/>
            <person name="Rokhsar D.S."/>
        </authorList>
    </citation>
    <scope>NUCLEOTIDE SEQUENCE</scope>
</reference>
<dbReference type="GO" id="GO:0004382">
    <property type="term" value="F:GDP phosphatase activity"/>
    <property type="evidence" value="ECO:0000318"/>
    <property type="project" value="GO_Central"/>
</dbReference>
<dbReference type="GO" id="GO:0030166">
    <property type="term" value="P:proteoglycan biosynthetic process"/>
    <property type="evidence" value="ECO:0000318"/>
    <property type="project" value="GO_Central"/>
</dbReference>